<keyword evidence="8 10" id="KW-0472">Membrane</keyword>
<evidence type="ECO:0000256" key="9">
    <source>
        <dbReference type="SAM" id="MobiDB-lite"/>
    </source>
</evidence>
<evidence type="ECO:0000313" key="12">
    <source>
        <dbReference type="EMBL" id="THU04566.1"/>
    </source>
</evidence>
<evidence type="ECO:0000256" key="10">
    <source>
        <dbReference type="SAM" id="Phobius"/>
    </source>
</evidence>
<name>A0A4V4GS89_9BURK</name>
<organism evidence="12 13">
    <name type="scientific">Lampropedia puyangensis</name>
    <dbReference type="NCBI Taxonomy" id="1330072"/>
    <lineage>
        <taxon>Bacteria</taxon>
        <taxon>Pseudomonadati</taxon>
        <taxon>Pseudomonadota</taxon>
        <taxon>Betaproteobacteria</taxon>
        <taxon>Burkholderiales</taxon>
        <taxon>Comamonadaceae</taxon>
        <taxon>Lampropedia</taxon>
    </lineage>
</organism>
<keyword evidence="3" id="KW-1003">Cell membrane</keyword>
<evidence type="ECO:0000256" key="4">
    <source>
        <dbReference type="ARBA" id="ARBA00022519"/>
    </source>
</evidence>
<keyword evidence="7 10" id="KW-1133">Transmembrane helix</keyword>
<dbReference type="EMBL" id="STFG01000002">
    <property type="protein sequence ID" value="THU04566.1"/>
    <property type="molecule type" value="Genomic_DNA"/>
</dbReference>
<dbReference type="Pfam" id="PF11356">
    <property type="entry name" value="T2SSC"/>
    <property type="match status" value="1"/>
</dbReference>
<protein>
    <recommendedName>
        <fullName evidence="11">Type II secretion system protein GspC N-terminal domain-containing protein</fullName>
    </recommendedName>
</protein>
<comment type="caution">
    <text evidence="12">The sequence shown here is derived from an EMBL/GenBank/DDBJ whole genome shotgun (WGS) entry which is preliminary data.</text>
</comment>
<reference evidence="12 13" key="1">
    <citation type="journal article" date="2015" name="Antonie Van Leeuwenhoek">
        <title>Lampropedia puyangensis sp. nov., isolated from symptomatic bark of Populus ? euramericana canker and emended description of Lampropedia hyalina (Ehrenberg 1832) Lee et al. 2004.</title>
        <authorList>
            <person name="Li Y."/>
            <person name="Wang T."/>
            <person name="Piao C.G."/>
            <person name="Wang L.F."/>
            <person name="Tian G.Z."/>
            <person name="Zhu T.H."/>
            <person name="Guo M.W."/>
        </authorList>
    </citation>
    <scope>NUCLEOTIDE SEQUENCE [LARGE SCALE GENOMIC DNA]</scope>
    <source>
        <strain evidence="12 13">2-bin</strain>
    </source>
</reference>
<proteinExistence type="predicted"/>
<keyword evidence="5 10" id="KW-0812">Transmembrane</keyword>
<dbReference type="AlphaFoldDB" id="A0A4V4GS89"/>
<keyword evidence="2" id="KW-0813">Transport</keyword>
<evidence type="ECO:0000256" key="6">
    <source>
        <dbReference type="ARBA" id="ARBA00022927"/>
    </source>
</evidence>
<evidence type="ECO:0000256" key="7">
    <source>
        <dbReference type="ARBA" id="ARBA00022989"/>
    </source>
</evidence>
<gene>
    <name evidence="12" type="ORF">E9531_04060</name>
</gene>
<evidence type="ECO:0000256" key="1">
    <source>
        <dbReference type="ARBA" id="ARBA00004533"/>
    </source>
</evidence>
<evidence type="ECO:0000256" key="5">
    <source>
        <dbReference type="ARBA" id="ARBA00022692"/>
    </source>
</evidence>
<comment type="subcellular location">
    <subcellularLocation>
        <location evidence="1">Cell inner membrane</location>
    </subcellularLocation>
</comment>
<evidence type="ECO:0000313" key="13">
    <source>
        <dbReference type="Proteomes" id="UP000308917"/>
    </source>
</evidence>
<evidence type="ECO:0000256" key="3">
    <source>
        <dbReference type="ARBA" id="ARBA00022475"/>
    </source>
</evidence>
<dbReference type="GO" id="GO:0015031">
    <property type="term" value="P:protein transport"/>
    <property type="evidence" value="ECO:0007669"/>
    <property type="project" value="UniProtKB-KW"/>
</dbReference>
<evidence type="ECO:0000256" key="2">
    <source>
        <dbReference type="ARBA" id="ARBA00022448"/>
    </source>
</evidence>
<dbReference type="GO" id="GO:0005886">
    <property type="term" value="C:plasma membrane"/>
    <property type="evidence" value="ECO:0007669"/>
    <property type="project" value="UniProtKB-SubCell"/>
</dbReference>
<sequence length="198" mass="20073">MGFGQPNQYATDSSTRFVNHNRGMHTSLLQNRLFQGLLTAAAWALAVGSAVYWALSMPVATNGADAGAVATNALVADANGLQRLFGAVDAPAATVAAAPKQVTQLALVGVVAGASSGQGAALIAVNGQPARTVRVGQSVQGSDGLYLQSLQGRTAHLGVEPNGVATLQLELPEFTPKAGSGATKSPPSQSAQLRRAND</sequence>
<feature type="domain" description="Type II secretion system protein GspC N-terminal" evidence="11">
    <location>
        <begin position="38"/>
        <end position="142"/>
    </location>
</feature>
<evidence type="ECO:0000259" key="11">
    <source>
        <dbReference type="Pfam" id="PF11356"/>
    </source>
</evidence>
<feature type="transmembrane region" description="Helical" evidence="10">
    <location>
        <begin position="33"/>
        <end position="55"/>
    </location>
</feature>
<accession>A0A4V4GS89</accession>
<evidence type="ECO:0000256" key="8">
    <source>
        <dbReference type="ARBA" id="ARBA00023136"/>
    </source>
</evidence>
<feature type="region of interest" description="Disordered" evidence="9">
    <location>
        <begin position="175"/>
        <end position="198"/>
    </location>
</feature>
<dbReference type="Proteomes" id="UP000308917">
    <property type="component" value="Unassembled WGS sequence"/>
</dbReference>
<keyword evidence="6" id="KW-0653">Protein transport</keyword>
<keyword evidence="4" id="KW-0997">Cell inner membrane</keyword>
<dbReference type="InterPro" id="IPR024961">
    <property type="entry name" value="T2SS_GspC_N"/>
</dbReference>
<feature type="compositionally biased region" description="Polar residues" evidence="9">
    <location>
        <begin position="182"/>
        <end position="192"/>
    </location>
</feature>
<keyword evidence="13" id="KW-1185">Reference proteome</keyword>